<dbReference type="Pfam" id="PF09346">
    <property type="entry name" value="SMI1_KNR4"/>
    <property type="match status" value="1"/>
</dbReference>
<dbReference type="Gene3D" id="3.40.1580.10">
    <property type="entry name" value="SMI1/KNR4-like"/>
    <property type="match status" value="1"/>
</dbReference>
<dbReference type="InterPro" id="IPR037883">
    <property type="entry name" value="Knr4/Smi1-like_sf"/>
</dbReference>
<dbReference type="AlphaFoldDB" id="A0A1H6I3H8"/>
<reference evidence="3 4" key="1">
    <citation type="submission" date="2016-10" db="EMBL/GenBank/DDBJ databases">
        <authorList>
            <person name="de Groot N.N."/>
        </authorList>
    </citation>
    <scope>NUCLEOTIDE SEQUENCE [LARGE SCALE GENOMIC DNA]</scope>
    <source>
        <strain evidence="3 4">YAD2003</strain>
    </source>
</reference>
<organism evidence="3 4">
    <name type="scientific">Ruminococcus flavefaciens</name>
    <dbReference type="NCBI Taxonomy" id="1265"/>
    <lineage>
        <taxon>Bacteria</taxon>
        <taxon>Bacillati</taxon>
        <taxon>Bacillota</taxon>
        <taxon>Clostridia</taxon>
        <taxon>Eubacteriales</taxon>
        <taxon>Oscillospiraceae</taxon>
        <taxon>Ruminococcus</taxon>
    </lineage>
</organism>
<name>A0A1H6I3H8_RUMFL</name>
<dbReference type="InterPro" id="IPR018958">
    <property type="entry name" value="Knr4/Smi1-like_dom"/>
</dbReference>
<evidence type="ECO:0000256" key="1">
    <source>
        <dbReference type="SAM" id="Coils"/>
    </source>
</evidence>
<protein>
    <submittedName>
        <fullName evidence="3">SMI1 / KNR4 family (SUKH-1)</fullName>
    </submittedName>
</protein>
<dbReference type="Proteomes" id="UP000183190">
    <property type="component" value="Unassembled WGS sequence"/>
</dbReference>
<keyword evidence="1" id="KW-0175">Coiled coil</keyword>
<feature type="coiled-coil region" evidence="1">
    <location>
        <begin position="3"/>
        <end position="30"/>
    </location>
</feature>
<dbReference type="EMBL" id="FNWV01000001">
    <property type="protein sequence ID" value="SEH42052.1"/>
    <property type="molecule type" value="Genomic_DNA"/>
</dbReference>
<feature type="domain" description="Knr4/Smi1-like" evidence="2">
    <location>
        <begin position="29"/>
        <end position="137"/>
    </location>
</feature>
<accession>A0A1H6I3H8</accession>
<evidence type="ECO:0000259" key="2">
    <source>
        <dbReference type="SMART" id="SM00860"/>
    </source>
</evidence>
<sequence length="146" mass="16580">MVSEEFKSIINTLENQAQQTESEMDFFEAATEEQISDFEKNNSLSFPSKFREWLLFSDGGECFLPAGVQFYGVAHKPLIDVNNQTRPDDSYVVIGGTPNGDPVLIKKDSETISIYNKEEGKIEEEEVYDDFFAFLNGLYDYLGMGE</sequence>
<proteinExistence type="predicted"/>
<dbReference type="SUPFAM" id="SSF160631">
    <property type="entry name" value="SMI1/KNR4-like"/>
    <property type="match status" value="1"/>
</dbReference>
<gene>
    <name evidence="3" type="ORF">SAMN02910265_00569</name>
</gene>
<dbReference type="OrthoDB" id="2339463at2"/>
<evidence type="ECO:0000313" key="3">
    <source>
        <dbReference type="EMBL" id="SEH42052.1"/>
    </source>
</evidence>
<evidence type="ECO:0000313" key="4">
    <source>
        <dbReference type="Proteomes" id="UP000183190"/>
    </source>
</evidence>
<dbReference type="RefSeq" id="WP_074714369.1">
    <property type="nucleotide sequence ID" value="NZ_FNWV01000001.1"/>
</dbReference>
<dbReference type="SMART" id="SM00860">
    <property type="entry name" value="SMI1_KNR4"/>
    <property type="match status" value="1"/>
</dbReference>